<name>A0A8J5JEX3_HOMAM</name>
<protein>
    <submittedName>
        <fullName evidence="1">Uncharacterized protein</fullName>
    </submittedName>
</protein>
<evidence type="ECO:0000313" key="2">
    <source>
        <dbReference type="Proteomes" id="UP000747542"/>
    </source>
</evidence>
<proteinExistence type="predicted"/>
<accession>A0A8J5JEX3</accession>
<dbReference type="EMBL" id="JAHLQT010038275">
    <property type="protein sequence ID" value="KAG7156942.1"/>
    <property type="molecule type" value="Genomic_DNA"/>
</dbReference>
<sequence>GCVDEYGVHHDIGDTWPHPSDPCLSFLCTRNGIVKKFVRDDCPPRGPRPHSGCKEVTENCCEKWDCFGCIDPNGVHHDLGHTWPAGPCTLWTCTRHGIVKKPRREDCPPLGPRPNRTCEMAERDCCDVWDCVGCVDANGIQRKIGEEWYDPLNPCIH</sequence>
<comment type="caution">
    <text evidence="1">The sequence shown here is derived from an EMBL/GenBank/DDBJ whole genome shotgun (WGS) entry which is preliminary data.</text>
</comment>
<gene>
    <name evidence="1" type="ORF">Hamer_G015872</name>
</gene>
<feature type="non-terminal residue" evidence="1">
    <location>
        <position position="1"/>
    </location>
</feature>
<organism evidence="1 2">
    <name type="scientific">Homarus americanus</name>
    <name type="common">American lobster</name>
    <dbReference type="NCBI Taxonomy" id="6706"/>
    <lineage>
        <taxon>Eukaryota</taxon>
        <taxon>Metazoa</taxon>
        <taxon>Ecdysozoa</taxon>
        <taxon>Arthropoda</taxon>
        <taxon>Crustacea</taxon>
        <taxon>Multicrustacea</taxon>
        <taxon>Malacostraca</taxon>
        <taxon>Eumalacostraca</taxon>
        <taxon>Eucarida</taxon>
        <taxon>Decapoda</taxon>
        <taxon>Pleocyemata</taxon>
        <taxon>Astacidea</taxon>
        <taxon>Nephropoidea</taxon>
        <taxon>Nephropidae</taxon>
        <taxon>Homarus</taxon>
    </lineage>
</organism>
<feature type="non-terminal residue" evidence="1">
    <location>
        <position position="157"/>
    </location>
</feature>
<evidence type="ECO:0000313" key="1">
    <source>
        <dbReference type="EMBL" id="KAG7156942.1"/>
    </source>
</evidence>
<keyword evidence="2" id="KW-1185">Reference proteome</keyword>
<dbReference type="Proteomes" id="UP000747542">
    <property type="component" value="Unassembled WGS sequence"/>
</dbReference>
<reference evidence="1" key="1">
    <citation type="journal article" date="2021" name="Sci. Adv.">
        <title>The American lobster genome reveals insights on longevity, neural, and immune adaptations.</title>
        <authorList>
            <person name="Polinski J.M."/>
            <person name="Zimin A.V."/>
            <person name="Clark K.F."/>
            <person name="Kohn A.B."/>
            <person name="Sadowski N."/>
            <person name="Timp W."/>
            <person name="Ptitsyn A."/>
            <person name="Khanna P."/>
            <person name="Romanova D.Y."/>
            <person name="Williams P."/>
            <person name="Greenwood S.J."/>
            <person name="Moroz L.L."/>
            <person name="Walt D.R."/>
            <person name="Bodnar A.G."/>
        </authorList>
    </citation>
    <scope>NUCLEOTIDE SEQUENCE</scope>
    <source>
        <strain evidence="1">GMGI-L3</strain>
    </source>
</reference>
<dbReference type="AlphaFoldDB" id="A0A8J5JEX3"/>